<dbReference type="EMBL" id="CP071709">
    <property type="protein sequence ID" value="QVY62585.1"/>
    <property type="molecule type" value="Genomic_DNA"/>
</dbReference>
<dbReference type="Proteomes" id="UP000679247">
    <property type="component" value="Chromosome"/>
</dbReference>
<evidence type="ECO:0000313" key="2">
    <source>
        <dbReference type="EMBL" id="QVY62585.1"/>
    </source>
</evidence>
<reference evidence="2 3" key="1">
    <citation type="submission" date="2021-03" db="EMBL/GenBank/DDBJ databases">
        <title>The first data on the complete genome of the tetrodotoxin-producing bacterium.</title>
        <authorList>
            <person name="Melnikova D.I."/>
            <person name="Nijland R."/>
            <person name="Magarlamov T.Y."/>
        </authorList>
    </citation>
    <scope>NUCLEOTIDE SEQUENCE [LARGE SCALE GENOMIC DNA]</scope>
    <source>
        <strain evidence="2 3">1839</strain>
    </source>
</reference>
<organism evidence="2 3">
    <name type="scientific">Cytobacillus gottheilii</name>
    <dbReference type="NCBI Taxonomy" id="859144"/>
    <lineage>
        <taxon>Bacteria</taxon>
        <taxon>Bacillati</taxon>
        <taxon>Bacillota</taxon>
        <taxon>Bacilli</taxon>
        <taxon>Bacillales</taxon>
        <taxon>Bacillaceae</taxon>
        <taxon>Cytobacillus</taxon>
    </lineage>
</organism>
<protein>
    <submittedName>
        <fullName evidence="2">DUF3139 domain-containing protein</fullName>
    </submittedName>
</protein>
<keyword evidence="1" id="KW-1133">Transmembrane helix</keyword>
<evidence type="ECO:0000313" key="3">
    <source>
        <dbReference type="Proteomes" id="UP000679247"/>
    </source>
</evidence>
<name>A0ABX8FF06_9BACI</name>
<dbReference type="Pfam" id="PF11337">
    <property type="entry name" value="DUF3139"/>
    <property type="match status" value="1"/>
</dbReference>
<proteinExistence type="predicted"/>
<sequence length="139" mass="16464">MLKYLFWILIAACFALVLSPLVVIYLLNNGNPIHEYLTDKYIPPYLEEQGYSNDELATAHFVEPKHTINKDFYHGHYMVEFKDEPGFTYYYGVTKKGKEVKQFCERDWVYSTQKPISYYDKKNKSKHLENDCVNSLDNK</sequence>
<feature type="transmembrane region" description="Helical" evidence="1">
    <location>
        <begin position="6"/>
        <end position="27"/>
    </location>
</feature>
<gene>
    <name evidence="2" type="ORF">J1899_05825</name>
</gene>
<dbReference type="RefSeq" id="WP_214478027.1">
    <property type="nucleotide sequence ID" value="NZ_CP071709.1"/>
</dbReference>
<keyword evidence="1" id="KW-0472">Membrane</keyword>
<dbReference type="InterPro" id="IPR021486">
    <property type="entry name" value="DUF3139"/>
</dbReference>
<evidence type="ECO:0000256" key="1">
    <source>
        <dbReference type="SAM" id="Phobius"/>
    </source>
</evidence>
<keyword evidence="3" id="KW-1185">Reference proteome</keyword>
<accession>A0ABX8FF06</accession>
<keyword evidence="1" id="KW-0812">Transmembrane</keyword>